<reference evidence="14" key="1">
    <citation type="submission" date="2011-06" db="EMBL/GenBank/DDBJ databases">
        <authorList>
            <person name="Haran J.M."/>
            <person name="Timmermans M.J.T.N."/>
            <person name="Vogler A.P."/>
        </authorList>
    </citation>
    <scope>NUCLEOTIDE SEQUENCE</scope>
</reference>
<evidence type="ECO:0000256" key="11">
    <source>
        <dbReference type="ARBA" id="ARBA00023136"/>
    </source>
</evidence>
<evidence type="ECO:0000256" key="6">
    <source>
        <dbReference type="ARBA" id="ARBA00022692"/>
    </source>
</evidence>
<keyword evidence="10 12" id="KW-0496">Mitochondrion</keyword>
<evidence type="ECO:0000256" key="13">
    <source>
        <dbReference type="SAM" id="Phobius"/>
    </source>
</evidence>
<organism evidence="14">
    <name type="scientific">Strophosoma melanogrammum</name>
    <name type="common">Nut leaf weevil</name>
    <name type="synonym">Curculio melanogrammum</name>
    <dbReference type="NCBI Taxonomy" id="202215"/>
    <lineage>
        <taxon>Eukaryota</taxon>
        <taxon>Metazoa</taxon>
        <taxon>Ecdysozoa</taxon>
        <taxon>Arthropoda</taxon>
        <taxon>Hexapoda</taxon>
        <taxon>Insecta</taxon>
        <taxon>Pterygota</taxon>
        <taxon>Neoptera</taxon>
        <taxon>Endopterygota</taxon>
        <taxon>Coleoptera</taxon>
        <taxon>Polyphaga</taxon>
        <taxon>Cucujiformia</taxon>
        <taxon>Curculionidae</taxon>
        <taxon>Entiminae</taxon>
        <taxon>Brachyderini</taxon>
        <taxon>Strophosoma</taxon>
    </lineage>
</organism>
<feature type="transmembrane region" description="Helical" evidence="13">
    <location>
        <begin position="12"/>
        <end position="32"/>
    </location>
</feature>
<comment type="subunit">
    <text evidence="3">F-type ATPases have 2 components, CF(1) - the catalytic core - and CF(0) - the membrane proton channel.</text>
</comment>
<geneLocation type="mitochondrion" evidence="14"/>
<evidence type="ECO:0000256" key="5">
    <source>
        <dbReference type="ARBA" id="ARBA00022547"/>
    </source>
</evidence>
<dbReference type="GO" id="GO:0015078">
    <property type="term" value="F:proton transmembrane transporter activity"/>
    <property type="evidence" value="ECO:0007669"/>
    <property type="project" value="InterPro"/>
</dbReference>
<dbReference type="EMBL" id="JN163949">
    <property type="protein sequence ID" value="AEP27501.1"/>
    <property type="molecule type" value="Genomic_DNA"/>
</dbReference>
<dbReference type="Pfam" id="PF00895">
    <property type="entry name" value="ATP-synt_8"/>
    <property type="match status" value="1"/>
</dbReference>
<comment type="subcellular location">
    <subcellularLocation>
        <location evidence="1 12">Mitochondrion membrane</location>
        <topology evidence="1 12">Single-pass membrane protein</topology>
    </subcellularLocation>
</comment>
<gene>
    <name evidence="14" type="primary">ATP8</name>
</gene>
<accession>J9PH00</accession>
<dbReference type="GO" id="GO:0045259">
    <property type="term" value="C:proton-transporting ATP synthase complex"/>
    <property type="evidence" value="ECO:0007669"/>
    <property type="project" value="UniProtKB-KW"/>
</dbReference>
<name>J9PH00_STRME</name>
<keyword evidence="7 12" id="KW-0375">Hydrogen ion transport</keyword>
<keyword evidence="5 12" id="KW-0138">CF(0)</keyword>
<reference evidence="14" key="2">
    <citation type="journal article" date="2013" name="Mol. Phylogenet. Evol.">
        <title>Mitogenome sequences stabilize the phylogenetics of weevils (Curculionoidea) and establish the monophyly of larval ectophagy.</title>
        <authorList>
            <person name="Haran J."/>
            <person name="Timmermans M.J."/>
            <person name="Vogler A.P."/>
        </authorList>
    </citation>
    <scope>NUCLEOTIDE SEQUENCE</scope>
</reference>
<dbReference type="GO" id="GO:0031966">
    <property type="term" value="C:mitochondrial membrane"/>
    <property type="evidence" value="ECO:0007669"/>
    <property type="project" value="UniProtKB-SubCell"/>
</dbReference>
<keyword evidence="4 12" id="KW-0813">Transport</keyword>
<dbReference type="AlphaFoldDB" id="J9PH00"/>
<evidence type="ECO:0000256" key="3">
    <source>
        <dbReference type="ARBA" id="ARBA00011291"/>
    </source>
</evidence>
<keyword evidence="6 12" id="KW-0812">Transmembrane</keyword>
<comment type="similarity">
    <text evidence="2 12">Belongs to the ATPase protein 8 family.</text>
</comment>
<evidence type="ECO:0000256" key="9">
    <source>
        <dbReference type="ARBA" id="ARBA00023065"/>
    </source>
</evidence>
<proteinExistence type="inferred from homology"/>
<evidence type="ECO:0000256" key="12">
    <source>
        <dbReference type="RuleBase" id="RU003661"/>
    </source>
</evidence>
<evidence type="ECO:0000256" key="1">
    <source>
        <dbReference type="ARBA" id="ARBA00004304"/>
    </source>
</evidence>
<evidence type="ECO:0000256" key="2">
    <source>
        <dbReference type="ARBA" id="ARBA00008892"/>
    </source>
</evidence>
<keyword evidence="8 13" id="KW-1133">Transmembrane helix</keyword>
<evidence type="ECO:0000256" key="4">
    <source>
        <dbReference type="ARBA" id="ARBA00022448"/>
    </source>
</evidence>
<dbReference type="InterPro" id="IPR001421">
    <property type="entry name" value="ATP8_metazoa"/>
</dbReference>
<protein>
    <recommendedName>
        <fullName evidence="12">ATP synthase complex subunit 8</fullName>
    </recommendedName>
</protein>
<sequence>MPQMAPINWLSLYFLFILVYLIFMVTNYYSFIYTPKIIKTQKTMNTLTWKW</sequence>
<keyword evidence="11 13" id="KW-0472">Membrane</keyword>
<evidence type="ECO:0000256" key="10">
    <source>
        <dbReference type="ARBA" id="ARBA00023128"/>
    </source>
</evidence>
<keyword evidence="9 12" id="KW-0406">Ion transport</keyword>
<evidence type="ECO:0000313" key="14">
    <source>
        <dbReference type="EMBL" id="AEP27501.1"/>
    </source>
</evidence>
<dbReference type="GO" id="GO:0015986">
    <property type="term" value="P:proton motive force-driven ATP synthesis"/>
    <property type="evidence" value="ECO:0007669"/>
    <property type="project" value="InterPro"/>
</dbReference>
<evidence type="ECO:0000256" key="7">
    <source>
        <dbReference type="ARBA" id="ARBA00022781"/>
    </source>
</evidence>
<evidence type="ECO:0000256" key="8">
    <source>
        <dbReference type="ARBA" id="ARBA00022989"/>
    </source>
</evidence>